<name>A0A1S1YWV4_FLAPC</name>
<sequence>MYEKLHKRFTITIILVDFILFRLQLATMNIYQLEQIELEFEILIQKDRRNWLRVAKLLDKIESTHLYKLRARSFTEYVKDLSRKNGINISTLWRARSGAKLYAELLGINDVEDMDEAHVKTTPEQLETFSKVRTIAPQRIVDEVKEKMISGENMRHELRELWNIYRPLKGGKTERGRKKTEEHTVVKDKLKSQFVVPYQLTDSNKNDHVKTNSLDKYWEDLKKMEKYQVSSENVARANIINALRSEQWLARTYAEDFTFKHEHLISFRLGAYTEIDILSLCKPNKITKERPQFVGIEVVTNLDDFKKNKLKIEQKSQYCDHFYIGIPLNQSFIDEITSFCEAKSIGIICVSDQLNEDSKHDWKILKKTTKNTLTPQNEYIIMQKCMERLLGWT</sequence>
<protein>
    <submittedName>
        <fullName evidence="1">Uncharacterized protein</fullName>
    </submittedName>
</protein>
<reference evidence="1 2" key="1">
    <citation type="journal article" date="2012" name="Int. J. Syst. Evol. Microbiol.">
        <title>Flammeovirga pacifica sp. nov., isolated from deep-sea sediment.</title>
        <authorList>
            <person name="Xu H."/>
            <person name="Fu Y."/>
            <person name="Yang N."/>
            <person name="Ding Z."/>
            <person name="Lai Q."/>
            <person name="Zeng R."/>
        </authorList>
    </citation>
    <scope>NUCLEOTIDE SEQUENCE [LARGE SCALE GENOMIC DNA]</scope>
    <source>
        <strain evidence="2">DSM 24597 / LMG 26175 / WPAGA1</strain>
    </source>
</reference>
<organism evidence="1 2">
    <name type="scientific">Flammeovirga pacifica</name>
    <dbReference type="NCBI Taxonomy" id="915059"/>
    <lineage>
        <taxon>Bacteria</taxon>
        <taxon>Pseudomonadati</taxon>
        <taxon>Bacteroidota</taxon>
        <taxon>Cytophagia</taxon>
        <taxon>Cytophagales</taxon>
        <taxon>Flammeovirgaceae</taxon>
        <taxon>Flammeovirga</taxon>
    </lineage>
</organism>
<evidence type="ECO:0000313" key="2">
    <source>
        <dbReference type="Proteomes" id="UP000179797"/>
    </source>
</evidence>
<comment type="caution">
    <text evidence="1">The sequence shown here is derived from an EMBL/GenBank/DDBJ whole genome shotgun (WGS) entry which is preliminary data.</text>
</comment>
<proteinExistence type="predicted"/>
<dbReference type="EMBL" id="JRYR02000001">
    <property type="protein sequence ID" value="OHX65492.1"/>
    <property type="molecule type" value="Genomic_DNA"/>
</dbReference>
<dbReference type="Proteomes" id="UP000179797">
    <property type="component" value="Unassembled WGS sequence"/>
</dbReference>
<evidence type="ECO:0000313" key="1">
    <source>
        <dbReference type="EMBL" id="OHX65492.1"/>
    </source>
</evidence>
<dbReference type="AlphaFoldDB" id="A0A1S1YWV4"/>
<accession>A0A1S1YWV4</accession>
<keyword evidence="2" id="KW-1185">Reference proteome</keyword>
<gene>
    <name evidence="1" type="ORF">NH26_03580</name>
</gene>